<dbReference type="Pfam" id="PF05309">
    <property type="entry name" value="TraE"/>
    <property type="match status" value="1"/>
</dbReference>
<dbReference type="KEGG" id="npv:OHM77_01075"/>
<organism evidence="2">
    <name type="scientific">Candidatus Nitricoxidivorans perseverans</name>
    <dbReference type="NCBI Taxonomy" id="2975601"/>
    <lineage>
        <taxon>Bacteria</taxon>
        <taxon>Pseudomonadati</taxon>
        <taxon>Pseudomonadota</taxon>
        <taxon>Betaproteobacteria</taxon>
        <taxon>Nitrosomonadales</taxon>
        <taxon>Sterolibacteriaceae</taxon>
        <taxon>Candidatus Nitricoxidivorans</taxon>
    </lineage>
</organism>
<feature type="transmembrane region" description="Helical" evidence="1">
    <location>
        <begin position="21"/>
        <end position="42"/>
    </location>
</feature>
<evidence type="ECO:0000256" key="1">
    <source>
        <dbReference type="SAM" id="Phobius"/>
    </source>
</evidence>
<name>A0AA49FLT2_9PROT</name>
<dbReference type="Proteomes" id="UP001234916">
    <property type="component" value="Chromosome"/>
</dbReference>
<sequence length="195" mass="21838">MLFRNYLSDQANASQEIRFMRILLAGLLLVILVGAVVVLKLIGNEKTVLTPPEIKRSYWVSGDAVSKEYLEDMAYWYAGLALNITPAVSSYQNGLFLKYAAPSEFGRLQMEMGARAEFLKKNNTATQFSVRNITPDEKSLRVALSGVLFTWASDKKAGERQATYVIGFKNMNGKLYVSEFKETSEQNPFDTAPGR</sequence>
<accession>A0AA49FLT2</accession>
<dbReference type="NCBIfam" id="TIGR02761">
    <property type="entry name" value="TraE_TIGR"/>
    <property type="match status" value="1"/>
</dbReference>
<reference evidence="2" key="1">
    <citation type="journal article" date="2023" name="Nat. Microbiol.">
        <title>Enrichment and characterization of a nitric oxide-reducing microbial community in a continuous bioreactor.</title>
        <authorList>
            <person name="Garrido-Amador P."/>
            <person name="Stortenbeker N."/>
            <person name="Wessels H.J.C.T."/>
            <person name="Speth D.R."/>
            <person name="Garcia-Heredia I."/>
            <person name="Kartal B."/>
        </authorList>
    </citation>
    <scope>NUCLEOTIDE SEQUENCE</scope>
    <source>
        <strain evidence="2">MAG1</strain>
    </source>
</reference>
<proteinExistence type="predicted"/>
<evidence type="ECO:0000313" key="2">
    <source>
        <dbReference type="EMBL" id="WIM05915.1"/>
    </source>
</evidence>
<gene>
    <name evidence="2" type="primary">traE</name>
    <name evidence="2" type="ORF">OHM77_01075</name>
</gene>
<keyword evidence="1" id="KW-0812">Transmembrane</keyword>
<protein>
    <submittedName>
        <fullName evidence="2">Type IV conjugative transfer system protein TraE</fullName>
    </submittedName>
</protein>
<dbReference type="EMBL" id="CP107246">
    <property type="protein sequence ID" value="WIM05915.1"/>
    <property type="molecule type" value="Genomic_DNA"/>
</dbReference>
<dbReference type="AlphaFoldDB" id="A0AA49FLT2"/>
<dbReference type="InterPro" id="IPR007973">
    <property type="entry name" value="Pilus_assembly_TraE"/>
</dbReference>
<keyword evidence="1" id="KW-1133">Transmembrane helix</keyword>
<keyword evidence="1" id="KW-0472">Membrane</keyword>